<dbReference type="Proteomes" id="UP001236795">
    <property type="component" value="Unassembled WGS sequence"/>
</dbReference>
<sequence length="38" mass="3744">MATNQGTIAIGSALGGFLGSAIGTRPTPWVMTAPLALT</sequence>
<dbReference type="EMBL" id="JAUSWC010000006">
    <property type="protein sequence ID" value="MDQ0487267.1"/>
    <property type="molecule type" value="Genomic_DNA"/>
</dbReference>
<evidence type="ECO:0000313" key="2">
    <source>
        <dbReference type="Proteomes" id="UP001236795"/>
    </source>
</evidence>
<evidence type="ECO:0000313" key="1">
    <source>
        <dbReference type="EMBL" id="MDQ0487267.1"/>
    </source>
</evidence>
<keyword evidence="1" id="KW-0449">Lipoprotein</keyword>
<keyword evidence="2" id="KW-1185">Reference proteome</keyword>
<accession>A0ABU0KD06</accession>
<comment type="caution">
    <text evidence="1">The sequence shown here is derived from an EMBL/GenBank/DDBJ whole genome shotgun (WGS) entry which is preliminary data.</text>
</comment>
<proteinExistence type="predicted"/>
<reference evidence="1 2" key="1">
    <citation type="submission" date="2023-07" db="EMBL/GenBank/DDBJ databases">
        <title>Genomic Encyclopedia of Type Strains, Phase IV (KMG-IV): sequencing the most valuable type-strain genomes for metagenomic binning, comparative biology and taxonomic classification.</title>
        <authorList>
            <person name="Goeker M."/>
        </authorList>
    </citation>
    <scope>NUCLEOTIDE SEQUENCE [LARGE SCALE GENOMIC DNA]</scope>
    <source>
        <strain evidence="1 2">DSM 40573</strain>
    </source>
</reference>
<gene>
    <name evidence="1" type="ORF">QO019_002118</name>
</gene>
<name>A0ABU0KD06_9ACTN</name>
<organism evidence="1 2">
    <name type="scientific">Streptomyces thermodiastaticus</name>
    <dbReference type="NCBI Taxonomy" id="44061"/>
    <lineage>
        <taxon>Bacteria</taxon>
        <taxon>Bacillati</taxon>
        <taxon>Actinomycetota</taxon>
        <taxon>Actinomycetes</taxon>
        <taxon>Kitasatosporales</taxon>
        <taxon>Streptomycetaceae</taxon>
        <taxon>Streptomyces</taxon>
    </lineage>
</organism>
<protein>
    <submittedName>
        <fullName evidence="1">Outer membrane lipoprotein SlyB</fullName>
    </submittedName>
</protein>